<dbReference type="Gene3D" id="3.40.30.10">
    <property type="entry name" value="Glutaredoxin"/>
    <property type="match status" value="1"/>
</dbReference>
<dbReference type="PROSITE" id="PS50404">
    <property type="entry name" value="GST_NTER"/>
    <property type="match status" value="1"/>
</dbReference>
<dbReference type="InterPro" id="IPR036249">
    <property type="entry name" value="Thioredoxin-like_sf"/>
</dbReference>
<dbReference type="InterPro" id="IPR040079">
    <property type="entry name" value="Glutathione_S-Trfase"/>
</dbReference>
<evidence type="ECO:0000259" key="2">
    <source>
        <dbReference type="PROSITE" id="PS50404"/>
    </source>
</evidence>
<protein>
    <recommendedName>
        <fullName evidence="6">Glutathione S-transferase</fullName>
    </recommendedName>
</protein>
<comment type="caution">
    <text evidence="4">The sequence shown here is derived from an EMBL/GenBank/DDBJ whole genome shotgun (WGS) entry which is preliminary data.</text>
</comment>
<keyword evidence="5" id="KW-1185">Reference proteome</keyword>
<evidence type="ECO:0000256" key="1">
    <source>
        <dbReference type="ARBA" id="ARBA00007409"/>
    </source>
</evidence>
<dbReference type="Pfam" id="PF00043">
    <property type="entry name" value="GST_C"/>
    <property type="match status" value="1"/>
</dbReference>
<reference evidence="4" key="1">
    <citation type="submission" date="2021-02" db="EMBL/GenBank/DDBJ databases">
        <title>Genome sequence Cadophora malorum strain M34.</title>
        <authorList>
            <person name="Stefanovic E."/>
            <person name="Vu D."/>
            <person name="Scully C."/>
            <person name="Dijksterhuis J."/>
            <person name="Roader J."/>
            <person name="Houbraken J."/>
        </authorList>
    </citation>
    <scope>NUCLEOTIDE SEQUENCE</scope>
    <source>
        <strain evidence="4">M34</strain>
    </source>
</reference>
<evidence type="ECO:0000259" key="3">
    <source>
        <dbReference type="PROSITE" id="PS50405"/>
    </source>
</evidence>
<accession>A0A8H7W0F6</accession>
<feature type="domain" description="GST C-terminal" evidence="3">
    <location>
        <begin position="88"/>
        <end position="213"/>
    </location>
</feature>
<dbReference type="AlphaFoldDB" id="A0A8H7W0F6"/>
<dbReference type="SUPFAM" id="SSF47616">
    <property type="entry name" value="GST C-terminal domain-like"/>
    <property type="match status" value="1"/>
</dbReference>
<proteinExistence type="inferred from homology"/>
<dbReference type="InterPro" id="IPR004045">
    <property type="entry name" value="Glutathione_S-Trfase_N"/>
</dbReference>
<dbReference type="Gene3D" id="1.20.1050.10">
    <property type="match status" value="1"/>
</dbReference>
<dbReference type="CDD" id="cd03057">
    <property type="entry name" value="GST_N_Beta"/>
    <property type="match status" value="1"/>
</dbReference>
<dbReference type="EMBL" id="JAFJYH010000320">
    <property type="protein sequence ID" value="KAG4413336.1"/>
    <property type="molecule type" value="Genomic_DNA"/>
</dbReference>
<dbReference type="PROSITE" id="PS50405">
    <property type="entry name" value="GST_CTER"/>
    <property type="match status" value="1"/>
</dbReference>
<dbReference type="InterPro" id="IPR010987">
    <property type="entry name" value="Glutathione-S-Trfase_C-like"/>
</dbReference>
<gene>
    <name evidence="4" type="ORF">IFR04_013521</name>
</gene>
<dbReference type="SFLD" id="SFLDS00019">
    <property type="entry name" value="Glutathione_Transferase_(cytos"/>
    <property type="match status" value="1"/>
</dbReference>
<dbReference type="CDD" id="cd03188">
    <property type="entry name" value="GST_C_Beta"/>
    <property type="match status" value="1"/>
</dbReference>
<organism evidence="4 5">
    <name type="scientific">Cadophora malorum</name>
    <dbReference type="NCBI Taxonomy" id="108018"/>
    <lineage>
        <taxon>Eukaryota</taxon>
        <taxon>Fungi</taxon>
        <taxon>Dikarya</taxon>
        <taxon>Ascomycota</taxon>
        <taxon>Pezizomycotina</taxon>
        <taxon>Leotiomycetes</taxon>
        <taxon>Helotiales</taxon>
        <taxon>Ploettnerulaceae</taxon>
        <taxon>Cadophora</taxon>
    </lineage>
</organism>
<dbReference type="Pfam" id="PF13409">
    <property type="entry name" value="GST_N_2"/>
    <property type="match status" value="1"/>
</dbReference>
<evidence type="ECO:0000313" key="4">
    <source>
        <dbReference type="EMBL" id="KAG4413336.1"/>
    </source>
</evidence>
<dbReference type="OrthoDB" id="2309723at2759"/>
<dbReference type="SUPFAM" id="SSF52833">
    <property type="entry name" value="Thioredoxin-like"/>
    <property type="match status" value="1"/>
</dbReference>
<dbReference type="PANTHER" id="PTHR44051:SF8">
    <property type="entry name" value="GLUTATHIONE S-TRANSFERASE GSTA"/>
    <property type="match status" value="1"/>
</dbReference>
<evidence type="ECO:0008006" key="6">
    <source>
        <dbReference type="Google" id="ProtNLM"/>
    </source>
</evidence>
<sequence>MPKLQFYYAPGACSILPHILLHETGLEFEAIEVTRFDRHSEWLGGYKRINPKMQVPALAIDDEIVTENIAVCTAISNLVPEKHLMGKTPMEIARVYEWLSWLAINLHSGGFAHIFRPYRWSDDEAAHESVKHSALKRIEGIFEAVEERLVGVHAVGGSFTAVEPYLFVFYRWGMEVKFDMEAKFPKYTALVENLVQREAAKAVIRAEGIDGSW</sequence>
<dbReference type="InterPro" id="IPR036282">
    <property type="entry name" value="Glutathione-S-Trfase_C_sf"/>
</dbReference>
<evidence type="ECO:0000313" key="5">
    <source>
        <dbReference type="Proteomes" id="UP000664132"/>
    </source>
</evidence>
<dbReference type="InterPro" id="IPR004046">
    <property type="entry name" value="GST_C"/>
</dbReference>
<feature type="domain" description="GST N-terminal" evidence="2">
    <location>
        <begin position="1"/>
        <end position="87"/>
    </location>
</feature>
<dbReference type="Proteomes" id="UP000664132">
    <property type="component" value="Unassembled WGS sequence"/>
</dbReference>
<comment type="similarity">
    <text evidence="1">Belongs to the GST superfamily.</text>
</comment>
<dbReference type="SFLD" id="SFLDG00358">
    <property type="entry name" value="Main_(cytGST)"/>
    <property type="match status" value="1"/>
</dbReference>
<name>A0A8H7W0F6_9HELO</name>
<dbReference type="PANTHER" id="PTHR44051">
    <property type="entry name" value="GLUTATHIONE S-TRANSFERASE-RELATED"/>
    <property type="match status" value="1"/>
</dbReference>